<comment type="caution">
    <text evidence="1">The sequence shown here is derived from an EMBL/GenBank/DDBJ whole genome shotgun (WGS) entry which is preliminary data.</text>
</comment>
<sequence>MATIAAHFGVNRLEFMGAFHEVWSAGNAELRAVIAQNSVWYGLKSNIPAANIWLGKSKGGLAESKSVDVEADDDSEVTLNVSIVRKQEQSEDE</sequence>
<name>A0A643FBD5_IDEDE</name>
<dbReference type="AlphaFoldDB" id="A0A643FBD5"/>
<dbReference type="Proteomes" id="UP000430120">
    <property type="component" value="Unassembled WGS sequence"/>
</dbReference>
<protein>
    <submittedName>
        <fullName evidence="1">Uncharacterized protein</fullName>
    </submittedName>
</protein>
<gene>
    <name evidence="1" type="ORF">F7Q92_12355</name>
</gene>
<keyword evidence="2" id="KW-1185">Reference proteome</keyword>
<dbReference type="RefSeq" id="WP_151124435.1">
    <property type="nucleotide sequence ID" value="NZ_CP088081.1"/>
</dbReference>
<accession>A0A643FBD5</accession>
<reference evidence="1 2" key="1">
    <citation type="submission" date="2019-09" db="EMBL/GenBank/DDBJ databases">
        <title>Draft genome sequences of 48 bacterial type strains from the CCUG.</title>
        <authorList>
            <person name="Tunovic T."/>
            <person name="Pineiro-Iglesias B."/>
            <person name="Unosson C."/>
            <person name="Inganas E."/>
            <person name="Ohlen M."/>
            <person name="Cardew S."/>
            <person name="Jensie-Markopoulos S."/>
            <person name="Salva-Serra F."/>
            <person name="Jaen-Luchoro D."/>
            <person name="Karlsson R."/>
            <person name="Svensson-Stadler L."/>
            <person name="Chun J."/>
            <person name="Moore E."/>
        </authorList>
    </citation>
    <scope>NUCLEOTIDE SEQUENCE [LARGE SCALE GENOMIC DNA]</scope>
    <source>
        <strain evidence="1 2">CCUG 30977</strain>
    </source>
</reference>
<organism evidence="1 2">
    <name type="scientific">Ideonella dechloratans</name>
    <dbReference type="NCBI Taxonomy" id="36863"/>
    <lineage>
        <taxon>Bacteria</taxon>
        <taxon>Pseudomonadati</taxon>
        <taxon>Pseudomonadota</taxon>
        <taxon>Betaproteobacteria</taxon>
        <taxon>Burkholderiales</taxon>
        <taxon>Sphaerotilaceae</taxon>
        <taxon>Ideonella</taxon>
    </lineage>
</organism>
<evidence type="ECO:0000313" key="2">
    <source>
        <dbReference type="Proteomes" id="UP000430120"/>
    </source>
</evidence>
<dbReference type="EMBL" id="VZPB01000027">
    <property type="protein sequence ID" value="KAB0581065.1"/>
    <property type="molecule type" value="Genomic_DNA"/>
</dbReference>
<proteinExistence type="predicted"/>
<evidence type="ECO:0000313" key="1">
    <source>
        <dbReference type="EMBL" id="KAB0581065.1"/>
    </source>
</evidence>